<dbReference type="Pfam" id="PF02518">
    <property type="entry name" value="HATPase_c"/>
    <property type="match status" value="1"/>
</dbReference>
<keyword evidence="10" id="KW-0732">Signal</keyword>
<evidence type="ECO:0000256" key="7">
    <source>
        <dbReference type="ARBA" id="ARBA00022840"/>
    </source>
</evidence>
<evidence type="ECO:0000256" key="2">
    <source>
        <dbReference type="ARBA" id="ARBA00012438"/>
    </source>
</evidence>
<dbReference type="EMBL" id="SBLB01000001">
    <property type="protein sequence ID" value="RYC71493.1"/>
    <property type="molecule type" value="Genomic_DNA"/>
</dbReference>
<comment type="caution">
    <text evidence="12">The sequence shown here is derived from an EMBL/GenBank/DDBJ whole genome shotgun (WGS) entry which is preliminary data.</text>
</comment>
<evidence type="ECO:0000256" key="5">
    <source>
        <dbReference type="ARBA" id="ARBA00022741"/>
    </source>
</evidence>
<dbReference type="SMART" id="SM00028">
    <property type="entry name" value="TPR"/>
    <property type="match status" value="5"/>
</dbReference>
<reference evidence="12 13" key="1">
    <citation type="submission" date="2019-01" db="EMBL/GenBank/DDBJ databases">
        <title>Spirosoma flava sp. nov., a propanil-degrading bacterium isolated from herbicide-contaminated soil.</title>
        <authorList>
            <person name="Zhang L."/>
            <person name="Jiang J.-D."/>
        </authorList>
    </citation>
    <scope>NUCLEOTIDE SEQUENCE [LARGE SCALE GENOMIC DNA]</scope>
    <source>
        <strain evidence="12 13">TY50</strain>
    </source>
</reference>
<feature type="repeat" description="TPR" evidence="8">
    <location>
        <begin position="82"/>
        <end position="115"/>
    </location>
</feature>
<dbReference type="Pfam" id="PF13424">
    <property type="entry name" value="TPR_12"/>
    <property type="match status" value="2"/>
</dbReference>
<keyword evidence="4" id="KW-0808">Transferase</keyword>
<evidence type="ECO:0000256" key="8">
    <source>
        <dbReference type="PROSITE-ProRule" id="PRU00339"/>
    </source>
</evidence>
<protein>
    <recommendedName>
        <fullName evidence="2">histidine kinase</fullName>
        <ecNumber evidence="2">2.7.13.3</ecNumber>
    </recommendedName>
</protein>
<evidence type="ECO:0000256" key="6">
    <source>
        <dbReference type="ARBA" id="ARBA00022777"/>
    </source>
</evidence>
<dbReference type="Proteomes" id="UP000290407">
    <property type="component" value="Unassembled WGS sequence"/>
</dbReference>
<dbReference type="EC" id="2.7.13.3" evidence="2"/>
<dbReference type="Pfam" id="PF07568">
    <property type="entry name" value="HisKA_2"/>
    <property type="match status" value="1"/>
</dbReference>
<dbReference type="InterPro" id="IPR011495">
    <property type="entry name" value="Sig_transdc_His_kin_sub2_dim/P"/>
</dbReference>
<proteinExistence type="predicted"/>
<comment type="catalytic activity">
    <reaction evidence="1">
        <text>ATP + protein L-histidine = ADP + protein N-phospho-L-histidine.</text>
        <dbReference type="EC" id="2.7.13.3"/>
    </reaction>
</comment>
<dbReference type="Gene3D" id="1.25.40.10">
    <property type="entry name" value="Tetratricopeptide repeat domain"/>
    <property type="match status" value="2"/>
</dbReference>
<evidence type="ECO:0000256" key="9">
    <source>
        <dbReference type="SAM" id="Phobius"/>
    </source>
</evidence>
<accession>A0A4Q2UP79</accession>
<keyword evidence="3" id="KW-0597">Phosphoprotein</keyword>
<keyword evidence="9" id="KW-1133">Transmembrane helix</keyword>
<dbReference type="Gene3D" id="3.30.450.20">
    <property type="entry name" value="PAS domain"/>
    <property type="match status" value="1"/>
</dbReference>
<keyword evidence="9" id="KW-0472">Membrane</keyword>
<dbReference type="AlphaFoldDB" id="A0A4Q2UP79"/>
<keyword evidence="8" id="KW-0802">TPR repeat</keyword>
<dbReference type="InterPro" id="IPR003594">
    <property type="entry name" value="HATPase_dom"/>
</dbReference>
<feature type="chain" id="PRO_5020682717" description="histidine kinase" evidence="10">
    <location>
        <begin position="23"/>
        <end position="604"/>
    </location>
</feature>
<keyword evidence="13" id="KW-1185">Reference proteome</keyword>
<keyword evidence="9" id="KW-0812">Transmembrane</keyword>
<dbReference type="PANTHER" id="PTHR41523">
    <property type="entry name" value="TWO-COMPONENT SYSTEM SENSOR PROTEIN"/>
    <property type="match status" value="1"/>
</dbReference>
<sequence length="604" mass="68747">MNVLTCWLLVCTFLLGSYRASAQKRFLPDSLTHAPDSTKAWTLRQIGDSLVRVSQLAPAKQAYLEALDVSLAAKEPDPGTIGLSYRGVGYWYEQANELREAIQYYQKALGYLRQYGNTFHVARTLKFISGAYTRLNDLKMARHYLNQAVTVAQQSRNIDLLMELDGELAIVEAKSNRHDRALVLNQKIADYYRQKKDWSTYYGVLINVALTYKNLGQYAQSEVIFRSILDYSKQANDAFLEGYAHTNIPNALIPQGKLDEAEAHCKQALIWAEQTGAGKYSILEDIYGNLSKTYQKRGNYRQALAYYEQRTAAHDSVFNEIRNRQLAEVEARFQTQEKEAQIQVLDAINAAKTRQVWAGAIGILVLSILSVTLFVFYRRIRRNRAQIQQQSEQLTLMMKELHHRVKNNLAIVSSLLRLQSNRLDDEKAIAAVRVGQQRVEAMSMIHQRLYQTDRVSTVNMSEFLTDLSESLMRAYGFAPDDFDLQLDIELNELDVDVAMPLGLIVNELVTNAFKYAYADVQRPKLRISLHRQNGLAQPGLTLEVQDNGPGLDTADWQRAGHRTSFGKRLIYSLSEQLDGQLELIRQNGTLCRLYIPQTKLRAAA</sequence>
<dbReference type="InterPro" id="IPR011990">
    <property type="entry name" value="TPR-like_helical_dom_sf"/>
</dbReference>
<dbReference type="Gene3D" id="3.30.565.10">
    <property type="entry name" value="Histidine kinase-like ATPase, C-terminal domain"/>
    <property type="match status" value="1"/>
</dbReference>
<dbReference type="InterPro" id="IPR019734">
    <property type="entry name" value="TPR_rpt"/>
</dbReference>
<dbReference type="SUPFAM" id="SSF48452">
    <property type="entry name" value="TPR-like"/>
    <property type="match status" value="2"/>
</dbReference>
<keyword evidence="6" id="KW-0418">Kinase</keyword>
<evidence type="ECO:0000313" key="13">
    <source>
        <dbReference type="Proteomes" id="UP000290407"/>
    </source>
</evidence>
<feature type="domain" description="Histidine kinase" evidence="11">
    <location>
        <begin position="400"/>
        <end position="599"/>
    </location>
</feature>
<feature type="signal peptide" evidence="10">
    <location>
        <begin position="1"/>
        <end position="22"/>
    </location>
</feature>
<evidence type="ECO:0000256" key="10">
    <source>
        <dbReference type="SAM" id="SignalP"/>
    </source>
</evidence>
<dbReference type="SUPFAM" id="SSF55874">
    <property type="entry name" value="ATPase domain of HSP90 chaperone/DNA topoisomerase II/histidine kinase"/>
    <property type="match status" value="1"/>
</dbReference>
<dbReference type="InterPro" id="IPR036890">
    <property type="entry name" value="HATPase_C_sf"/>
</dbReference>
<feature type="transmembrane region" description="Helical" evidence="9">
    <location>
        <begin position="356"/>
        <end position="377"/>
    </location>
</feature>
<evidence type="ECO:0000259" key="11">
    <source>
        <dbReference type="PROSITE" id="PS50109"/>
    </source>
</evidence>
<dbReference type="GO" id="GO:0004673">
    <property type="term" value="F:protein histidine kinase activity"/>
    <property type="evidence" value="ECO:0007669"/>
    <property type="project" value="UniProtKB-EC"/>
</dbReference>
<dbReference type="PROSITE" id="PS50109">
    <property type="entry name" value="HIS_KIN"/>
    <property type="match status" value="1"/>
</dbReference>
<keyword evidence="7" id="KW-0067">ATP-binding</keyword>
<name>A0A4Q2UP79_9BACT</name>
<evidence type="ECO:0000313" key="12">
    <source>
        <dbReference type="EMBL" id="RYC71493.1"/>
    </source>
</evidence>
<keyword evidence="5" id="KW-0547">Nucleotide-binding</keyword>
<organism evidence="12 13">
    <name type="scientific">Spirosoma sordidisoli</name>
    <dbReference type="NCBI Taxonomy" id="2502893"/>
    <lineage>
        <taxon>Bacteria</taxon>
        <taxon>Pseudomonadati</taxon>
        <taxon>Bacteroidota</taxon>
        <taxon>Cytophagia</taxon>
        <taxon>Cytophagales</taxon>
        <taxon>Cytophagaceae</taxon>
        <taxon>Spirosoma</taxon>
    </lineage>
</organism>
<dbReference type="SMART" id="SM00387">
    <property type="entry name" value="HATPase_c"/>
    <property type="match status" value="1"/>
</dbReference>
<evidence type="ECO:0000256" key="3">
    <source>
        <dbReference type="ARBA" id="ARBA00022553"/>
    </source>
</evidence>
<dbReference type="PROSITE" id="PS50005">
    <property type="entry name" value="TPR"/>
    <property type="match status" value="1"/>
</dbReference>
<dbReference type="InterPro" id="IPR005467">
    <property type="entry name" value="His_kinase_dom"/>
</dbReference>
<dbReference type="RefSeq" id="WP_129600375.1">
    <property type="nucleotide sequence ID" value="NZ_SBLB01000001.1"/>
</dbReference>
<evidence type="ECO:0000256" key="4">
    <source>
        <dbReference type="ARBA" id="ARBA00022679"/>
    </source>
</evidence>
<dbReference type="PANTHER" id="PTHR41523:SF8">
    <property type="entry name" value="ETHYLENE RESPONSE SENSOR PROTEIN"/>
    <property type="match status" value="1"/>
</dbReference>
<evidence type="ECO:0000256" key="1">
    <source>
        <dbReference type="ARBA" id="ARBA00000085"/>
    </source>
</evidence>
<gene>
    <name evidence="12" type="ORF">EQG79_04960</name>
</gene>
<dbReference type="GO" id="GO:0005524">
    <property type="term" value="F:ATP binding"/>
    <property type="evidence" value="ECO:0007669"/>
    <property type="project" value="UniProtKB-KW"/>
</dbReference>